<gene>
    <name evidence="1" type="ORF">HannXRQ_Chr10g0292731</name>
</gene>
<protein>
    <submittedName>
        <fullName evidence="1">Uncharacterized protein</fullName>
    </submittedName>
</protein>
<dbReference type="InParanoid" id="A0A251TJD7"/>
<accession>A0A251TJD7</accession>
<evidence type="ECO:0000313" key="1">
    <source>
        <dbReference type="EMBL" id="OTG10889.1"/>
    </source>
</evidence>
<proteinExistence type="predicted"/>
<sequence length="69" mass="8204">MNIMQKCRFSIQNTSLSVGNQKCYKKEEWLIIKYISPPFHLQITTLFLFSLCLRPRAKSQPPTHFQIPY</sequence>
<keyword evidence="2" id="KW-1185">Reference proteome</keyword>
<reference evidence="2" key="1">
    <citation type="journal article" date="2017" name="Nature">
        <title>The sunflower genome provides insights into oil metabolism, flowering and Asterid evolution.</title>
        <authorList>
            <person name="Badouin H."/>
            <person name="Gouzy J."/>
            <person name="Grassa C.J."/>
            <person name="Murat F."/>
            <person name="Staton S.E."/>
            <person name="Cottret L."/>
            <person name="Lelandais-Briere C."/>
            <person name="Owens G.L."/>
            <person name="Carrere S."/>
            <person name="Mayjonade B."/>
            <person name="Legrand L."/>
            <person name="Gill N."/>
            <person name="Kane N.C."/>
            <person name="Bowers J.E."/>
            <person name="Hubner S."/>
            <person name="Bellec A."/>
            <person name="Berard A."/>
            <person name="Berges H."/>
            <person name="Blanchet N."/>
            <person name="Boniface M.C."/>
            <person name="Brunel D."/>
            <person name="Catrice O."/>
            <person name="Chaidir N."/>
            <person name="Claudel C."/>
            <person name="Donnadieu C."/>
            <person name="Faraut T."/>
            <person name="Fievet G."/>
            <person name="Helmstetter N."/>
            <person name="King M."/>
            <person name="Knapp S.J."/>
            <person name="Lai Z."/>
            <person name="Le Paslier M.C."/>
            <person name="Lippi Y."/>
            <person name="Lorenzon L."/>
            <person name="Mandel J.R."/>
            <person name="Marage G."/>
            <person name="Marchand G."/>
            <person name="Marquand E."/>
            <person name="Bret-Mestries E."/>
            <person name="Morien E."/>
            <person name="Nambeesan S."/>
            <person name="Nguyen T."/>
            <person name="Pegot-Espagnet P."/>
            <person name="Pouilly N."/>
            <person name="Raftis F."/>
            <person name="Sallet E."/>
            <person name="Schiex T."/>
            <person name="Thomas J."/>
            <person name="Vandecasteele C."/>
            <person name="Vares D."/>
            <person name="Vear F."/>
            <person name="Vautrin S."/>
            <person name="Crespi M."/>
            <person name="Mangin B."/>
            <person name="Burke J.M."/>
            <person name="Salse J."/>
            <person name="Munos S."/>
            <person name="Vincourt P."/>
            <person name="Rieseberg L.H."/>
            <person name="Langlade N.B."/>
        </authorList>
    </citation>
    <scope>NUCLEOTIDE SEQUENCE [LARGE SCALE GENOMIC DNA]</scope>
    <source>
        <strain evidence="2">cv. SF193</strain>
    </source>
</reference>
<organism evidence="1 2">
    <name type="scientific">Helianthus annuus</name>
    <name type="common">Common sunflower</name>
    <dbReference type="NCBI Taxonomy" id="4232"/>
    <lineage>
        <taxon>Eukaryota</taxon>
        <taxon>Viridiplantae</taxon>
        <taxon>Streptophyta</taxon>
        <taxon>Embryophyta</taxon>
        <taxon>Tracheophyta</taxon>
        <taxon>Spermatophyta</taxon>
        <taxon>Magnoliopsida</taxon>
        <taxon>eudicotyledons</taxon>
        <taxon>Gunneridae</taxon>
        <taxon>Pentapetalae</taxon>
        <taxon>asterids</taxon>
        <taxon>campanulids</taxon>
        <taxon>Asterales</taxon>
        <taxon>Asteraceae</taxon>
        <taxon>Asteroideae</taxon>
        <taxon>Heliantheae alliance</taxon>
        <taxon>Heliantheae</taxon>
        <taxon>Helianthus</taxon>
    </lineage>
</organism>
<name>A0A251TJD7_HELAN</name>
<dbReference type="AlphaFoldDB" id="A0A251TJD7"/>
<evidence type="ECO:0000313" key="2">
    <source>
        <dbReference type="Proteomes" id="UP000215914"/>
    </source>
</evidence>
<dbReference type="Proteomes" id="UP000215914">
    <property type="component" value="Chromosome 10"/>
</dbReference>
<dbReference type="EMBL" id="CM007899">
    <property type="protein sequence ID" value="OTG10889.1"/>
    <property type="molecule type" value="Genomic_DNA"/>
</dbReference>